<evidence type="ECO:0000256" key="2">
    <source>
        <dbReference type="SAM" id="Phobius"/>
    </source>
</evidence>
<sequence>MERNIEKMLNRVSTAFIIIGTLIMLLMILQTPKTCISPEAPSKPHTHFPRSTCDTSPRKHLPLHKKNARLWSSNAWKTRVLSFSDYFLRLRDLGLIHNHTKALCLSAGAGHAPMAMERIGLGDVTGVELVDSGPVVRKADPHDLPFFDGVFDLAFDGNLGEDLFPGRVVEEMERTVRKGGVCVVAVEECGGEGVREVAGLFLRSRVVDVVNVTLEGLRKTSLVFKVGDFKT</sequence>
<comment type="caution">
    <text evidence="4">The sequence shown here is derived from an EMBL/GenBank/DDBJ whole genome shotgun (WGS) entry which is preliminary data.</text>
</comment>
<dbReference type="PANTHER" id="PTHR45085:SF3">
    <property type="entry name" value="S-ADENOSYL-L-METHIONINE-DEPENDENT METHYLTRANSFERASES SUPERFAMILY PROTEIN"/>
    <property type="match status" value="1"/>
</dbReference>
<accession>A0ABC8JQ64</accession>
<reference evidence="4 5" key="1">
    <citation type="submission" date="2022-03" db="EMBL/GenBank/DDBJ databases">
        <authorList>
            <person name="Macdonald S."/>
            <person name="Ahmed S."/>
            <person name="Newling K."/>
        </authorList>
    </citation>
    <scope>NUCLEOTIDE SEQUENCE [LARGE SCALE GENOMIC DNA]</scope>
</reference>
<dbReference type="Proteomes" id="UP001642260">
    <property type="component" value="Unassembled WGS sequence"/>
</dbReference>
<dbReference type="InterPro" id="IPR029063">
    <property type="entry name" value="SAM-dependent_MTases_sf"/>
</dbReference>
<feature type="domain" description="Methyltransferase type 11" evidence="3">
    <location>
        <begin position="105"/>
        <end position="184"/>
    </location>
</feature>
<evidence type="ECO:0000313" key="4">
    <source>
        <dbReference type="EMBL" id="CAH8336998.1"/>
    </source>
</evidence>
<keyword evidence="2" id="KW-0812">Transmembrane</keyword>
<organism evidence="4 5">
    <name type="scientific">Eruca vesicaria subsp. sativa</name>
    <name type="common">Garden rocket</name>
    <name type="synonym">Eruca sativa</name>
    <dbReference type="NCBI Taxonomy" id="29727"/>
    <lineage>
        <taxon>Eukaryota</taxon>
        <taxon>Viridiplantae</taxon>
        <taxon>Streptophyta</taxon>
        <taxon>Embryophyta</taxon>
        <taxon>Tracheophyta</taxon>
        <taxon>Spermatophyta</taxon>
        <taxon>Magnoliopsida</taxon>
        <taxon>eudicotyledons</taxon>
        <taxon>Gunneridae</taxon>
        <taxon>Pentapetalae</taxon>
        <taxon>rosids</taxon>
        <taxon>malvids</taxon>
        <taxon>Brassicales</taxon>
        <taxon>Brassicaceae</taxon>
        <taxon>Brassiceae</taxon>
        <taxon>Eruca</taxon>
    </lineage>
</organism>
<dbReference type="AlphaFoldDB" id="A0ABC8JQ64"/>
<feature type="region of interest" description="Disordered" evidence="1">
    <location>
        <begin position="39"/>
        <end position="59"/>
    </location>
</feature>
<keyword evidence="2" id="KW-0472">Membrane</keyword>
<evidence type="ECO:0000313" key="5">
    <source>
        <dbReference type="Proteomes" id="UP001642260"/>
    </source>
</evidence>
<dbReference type="SUPFAM" id="SSF53335">
    <property type="entry name" value="S-adenosyl-L-methionine-dependent methyltransferases"/>
    <property type="match status" value="1"/>
</dbReference>
<keyword evidence="2" id="KW-1133">Transmembrane helix</keyword>
<name>A0ABC8JQ64_ERUVS</name>
<evidence type="ECO:0000256" key="1">
    <source>
        <dbReference type="SAM" id="MobiDB-lite"/>
    </source>
</evidence>
<protein>
    <recommendedName>
        <fullName evidence="3">Methyltransferase type 11 domain-containing protein</fullName>
    </recommendedName>
</protein>
<dbReference type="InterPro" id="IPR013216">
    <property type="entry name" value="Methyltransf_11"/>
</dbReference>
<feature type="transmembrane region" description="Helical" evidence="2">
    <location>
        <begin position="12"/>
        <end position="29"/>
    </location>
</feature>
<dbReference type="Pfam" id="PF08241">
    <property type="entry name" value="Methyltransf_11"/>
    <property type="match status" value="1"/>
</dbReference>
<keyword evidence="5" id="KW-1185">Reference proteome</keyword>
<proteinExistence type="predicted"/>
<evidence type="ECO:0000259" key="3">
    <source>
        <dbReference type="Pfam" id="PF08241"/>
    </source>
</evidence>
<gene>
    <name evidence="4" type="ORF">ERUC_LOCUS14015</name>
</gene>
<dbReference type="PANTHER" id="PTHR45085">
    <property type="entry name" value="F21J9.14"/>
    <property type="match status" value="1"/>
</dbReference>
<dbReference type="EMBL" id="CAKOAT010130710">
    <property type="protein sequence ID" value="CAH8336998.1"/>
    <property type="molecule type" value="Genomic_DNA"/>
</dbReference>
<dbReference type="Gene3D" id="3.40.50.150">
    <property type="entry name" value="Vaccinia Virus protein VP39"/>
    <property type="match status" value="1"/>
</dbReference>